<dbReference type="SUPFAM" id="SSF57889">
    <property type="entry name" value="Cysteine-rich domain"/>
    <property type="match status" value="1"/>
</dbReference>
<dbReference type="PANTHER" id="PTHR46477">
    <property type="entry name" value="CYSTEINE/HISTIDINE-RICH C1 DOMAIN FAMILY PROTEIN"/>
    <property type="match status" value="1"/>
</dbReference>
<proteinExistence type="predicted"/>
<gene>
    <name evidence="4" type="ORF">Nepgr_006832</name>
</gene>
<evidence type="ECO:0000313" key="5">
    <source>
        <dbReference type="Proteomes" id="UP001279734"/>
    </source>
</evidence>
<protein>
    <recommendedName>
        <fullName evidence="3">DC1 domain-containing protein</fullName>
    </recommendedName>
</protein>
<dbReference type="EMBL" id="BSYO01000005">
    <property type="protein sequence ID" value="GMH04992.1"/>
    <property type="molecule type" value="Genomic_DNA"/>
</dbReference>
<evidence type="ECO:0000256" key="2">
    <source>
        <dbReference type="SAM" id="MobiDB-lite"/>
    </source>
</evidence>
<keyword evidence="5" id="KW-1185">Reference proteome</keyword>
<feature type="region of interest" description="Disordered" evidence="2">
    <location>
        <begin position="1"/>
        <end position="25"/>
    </location>
</feature>
<comment type="caution">
    <text evidence="4">The sequence shown here is derived from an EMBL/GenBank/DDBJ whole genome shotgun (WGS) entry which is preliminary data.</text>
</comment>
<dbReference type="InterPro" id="IPR046349">
    <property type="entry name" value="C1-like_sf"/>
</dbReference>
<evidence type="ECO:0000313" key="4">
    <source>
        <dbReference type="EMBL" id="GMH04992.1"/>
    </source>
</evidence>
<dbReference type="AlphaFoldDB" id="A0AAD3XHP7"/>
<keyword evidence="1" id="KW-0677">Repeat</keyword>
<evidence type="ECO:0000259" key="3">
    <source>
        <dbReference type="Pfam" id="PF03107"/>
    </source>
</evidence>
<dbReference type="Pfam" id="PF03107">
    <property type="entry name" value="C1_2"/>
    <property type="match status" value="1"/>
</dbReference>
<accession>A0AAD3XHP7</accession>
<feature type="compositionally biased region" description="Polar residues" evidence="2">
    <location>
        <begin position="1"/>
        <end position="17"/>
    </location>
</feature>
<feature type="domain" description="DC1" evidence="3">
    <location>
        <begin position="65"/>
        <end position="108"/>
    </location>
</feature>
<evidence type="ECO:0000256" key="1">
    <source>
        <dbReference type="ARBA" id="ARBA00022737"/>
    </source>
</evidence>
<dbReference type="Proteomes" id="UP001279734">
    <property type="component" value="Unassembled WGS sequence"/>
</dbReference>
<organism evidence="4 5">
    <name type="scientific">Nepenthes gracilis</name>
    <name type="common">Slender pitcher plant</name>
    <dbReference type="NCBI Taxonomy" id="150966"/>
    <lineage>
        <taxon>Eukaryota</taxon>
        <taxon>Viridiplantae</taxon>
        <taxon>Streptophyta</taxon>
        <taxon>Embryophyta</taxon>
        <taxon>Tracheophyta</taxon>
        <taxon>Spermatophyta</taxon>
        <taxon>Magnoliopsida</taxon>
        <taxon>eudicotyledons</taxon>
        <taxon>Gunneridae</taxon>
        <taxon>Pentapetalae</taxon>
        <taxon>Caryophyllales</taxon>
        <taxon>Nepenthaceae</taxon>
        <taxon>Nepenthes</taxon>
    </lineage>
</organism>
<dbReference type="InterPro" id="IPR004146">
    <property type="entry name" value="DC1"/>
</dbReference>
<name>A0AAD3XHP7_NEPGR</name>
<dbReference type="PANTHER" id="PTHR46477:SF7">
    <property type="entry name" value="CYSTEINE_HISTIDINE-RICH C1 DOMAIN PROTEIN"/>
    <property type="match status" value="1"/>
</dbReference>
<sequence length="254" mass="27270">MTSRISGKTASVEESTPGSGGRDSSYAAVTAAGGKLVAVHEFPAAATDSGSIVKQGQEIYGHWNHPQHPLVEVPDLPSPFTCMGCKEYGAGTRFSCQRCNFELHRFCAFPPPAHLTRHPLHPQHSPLILHPRPPGGRRWSTYQSGRSGQVYSCTVCDNRLLAVCAKCMMNGLHANGIKLDLGKPNSLLASGLIASQVAIGFIGGLVEGIGEGVGEALSQTFVKWKRKMQQLDKPKISIAISLSVHSSTMRLYLP</sequence>
<reference evidence="4" key="1">
    <citation type="submission" date="2023-05" db="EMBL/GenBank/DDBJ databases">
        <title>Nepenthes gracilis genome sequencing.</title>
        <authorList>
            <person name="Fukushima K."/>
        </authorList>
    </citation>
    <scope>NUCLEOTIDE SEQUENCE</scope>
    <source>
        <strain evidence="4">SING2019-196</strain>
    </source>
</reference>